<accession>G2QQ21</accession>
<dbReference type="OrthoDB" id="5245028at2759"/>
<dbReference type="RefSeq" id="XP_003666929.1">
    <property type="nucleotide sequence ID" value="XM_003666881.1"/>
</dbReference>
<dbReference type="InParanoid" id="G2QQ21"/>
<dbReference type="AlphaFoldDB" id="G2QQ21"/>
<keyword evidence="2" id="KW-0812">Transmembrane</keyword>
<name>G2QQ21_THET4</name>
<gene>
    <name evidence="3" type="ORF">MYCTH_2312085</name>
</gene>
<evidence type="ECO:0000256" key="2">
    <source>
        <dbReference type="SAM" id="Phobius"/>
    </source>
</evidence>
<evidence type="ECO:0000313" key="4">
    <source>
        <dbReference type="Proteomes" id="UP000007322"/>
    </source>
</evidence>
<protein>
    <submittedName>
        <fullName evidence="3">Uncharacterized protein</fullName>
    </submittedName>
</protein>
<evidence type="ECO:0000313" key="3">
    <source>
        <dbReference type="EMBL" id="AEO61684.1"/>
    </source>
</evidence>
<feature type="transmembrane region" description="Helical" evidence="2">
    <location>
        <begin position="146"/>
        <end position="171"/>
    </location>
</feature>
<proteinExistence type="predicted"/>
<keyword evidence="2" id="KW-0472">Membrane</keyword>
<dbReference type="Proteomes" id="UP000007322">
    <property type="component" value="Chromosome 7"/>
</dbReference>
<keyword evidence="4" id="KW-1185">Reference proteome</keyword>
<dbReference type="KEGG" id="mtm:MYCTH_2312085"/>
<sequence length="185" mass="18930">MAAKGTISRPAPPGRLPTSGSTSSGRALGSGYETPMGVEGMPWPDTPLSAPATAAVPGGSGGLAATTAGGLRRARTDLGGGAVSGGPGPASLSARLQGLATGSGAGNGPSLRGVHSPAESLNGVVTRARGTGRKVGWRDRVACFQWTWFTMTMVRPSLAFFFTFFLAFGWGDRGARRRERKKKLV</sequence>
<dbReference type="EMBL" id="CP003008">
    <property type="protein sequence ID" value="AEO61684.1"/>
    <property type="molecule type" value="Genomic_DNA"/>
</dbReference>
<dbReference type="HOGENOM" id="CLU_1462306_0_0_1"/>
<keyword evidence="2" id="KW-1133">Transmembrane helix</keyword>
<organism evidence="3 4">
    <name type="scientific">Thermothelomyces thermophilus (strain ATCC 42464 / BCRC 31852 / DSM 1799)</name>
    <name type="common">Sporotrichum thermophile</name>
    <dbReference type="NCBI Taxonomy" id="573729"/>
    <lineage>
        <taxon>Eukaryota</taxon>
        <taxon>Fungi</taxon>
        <taxon>Dikarya</taxon>
        <taxon>Ascomycota</taxon>
        <taxon>Pezizomycotina</taxon>
        <taxon>Sordariomycetes</taxon>
        <taxon>Sordariomycetidae</taxon>
        <taxon>Sordariales</taxon>
        <taxon>Chaetomiaceae</taxon>
        <taxon>Thermothelomyces</taxon>
    </lineage>
</organism>
<dbReference type="VEuPathDB" id="FungiDB:MYCTH_2312085"/>
<evidence type="ECO:0000256" key="1">
    <source>
        <dbReference type="SAM" id="MobiDB-lite"/>
    </source>
</evidence>
<feature type="region of interest" description="Disordered" evidence="1">
    <location>
        <begin position="1"/>
        <end position="66"/>
    </location>
</feature>
<dbReference type="GeneID" id="11507292"/>
<reference evidence="3 4" key="1">
    <citation type="journal article" date="2011" name="Nat. Biotechnol.">
        <title>Comparative genomic analysis of the thermophilic biomass-degrading fungi Myceliophthora thermophila and Thielavia terrestris.</title>
        <authorList>
            <person name="Berka R.M."/>
            <person name="Grigoriev I.V."/>
            <person name="Otillar R."/>
            <person name="Salamov A."/>
            <person name="Grimwood J."/>
            <person name="Reid I."/>
            <person name="Ishmael N."/>
            <person name="John T."/>
            <person name="Darmond C."/>
            <person name="Moisan M.-C."/>
            <person name="Henrissat B."/>
            <person name="Coutinho P.M."/>
            <person name="Lombard V."/>
            <person name="Natvig D.O."/>
            <person name="Lindquist E."/>
            <person name="Schmutz J."/>
            <person name="Lucas S."/>
            <person name="Harris P."/>
            <person name="Powlowski J."/>
            <person name="Bellemare A."/>
            <person name="Taylor D."/>
            <person name="Butler G."/>
            <person name="de Vries R.P."/>
            <person name="Allijn I.E."/>
            <person name="van den Brink J."/>
            <person name="Ushinsky S."/>
            <person name="Storms R."/>
            <person name="Powell A.J."/>
            <person name="Paulsen I.T."/>
            <person name="Elbourne L.D.H."/>
            <person name="Baker S.E."/>
            <person name="Magnuson J."/>
            <person name="LaBoissiere S."/>
            <person name="Clutterbuck A.J."/>
            <person name="Martinez D."/>
            <person name="Wogulis M."/>
            <person name="de Leon A.L."/>
            <person name="Rey M.W."/>
            <person name="Tsang A."/>
        </authorList>
    </citation>
    <scope>NUCLEOTIDE SEQUENCE [LARGE SCALE GENOMIC DNA]</scope>
    <source>
        <strain evidence="4">ATCC 42464 / BCRC 31852 / DSM 1799</strain>
    </source>
</reference>